<dbReference type="CDD" id="cd06170">
    <property type="entry name" value="LuxR_C_like"/>
    <property type="match status" value="1"/>
</dbReference>
<comment type="caution">
    <text evidence="5">The sequence shown here is derived from an EMBL/GenBank/DDBJ whole genome shotgun (WGS) entry which is preliminary data.</text>
</comment>
<dbReference type="Gene3D" id="1.10.10.10">
    <property type="entry name" value="Winged helix-like DNA-binding domain superfamily/Winged helix DNA-binding domain"/>
    <property type="match status" value="1"/>
</dbReference>
<organism evidence="5 6">
    <name type="scientific">Undibacterium flavidum</name>
    <dbReference type="NCBI Taxonomy" id="2762297"/>
    <lineage>
        <taxon>Bacteria</taxon>
        <taxon>Pseudomonadati</taxon>
        <taxon>Pseudomonadota</taxon>
        <taxon>Betaproteobacteria</taxon>
        <taxon>Burkholderiales</taxon>
        <taxon>Oxalobacteraceae</taxon>
        <taxon>Undibacterium</taxon>
    </lineage>
</organism>
<gene>
    <name evidence="5" type="ORF">H8K55_07605</name>
</gene>
<name>A0ABR6YA00_9BURK</name>
<dbReference type="InterPro" id="IPR036388">
    <property type="entry name" value="WH-like_DNA-bd_sf"/>
</dbReference>
<evidence type="ECO:0000313" key="6">
    <source>
        <dbReference type="Proteomes" id="UP000624279"/>
    </source>
</evidence>
<reference evidence="5 6" key="1">
    <citation type="submission" date="2020-08" db="EMBL/GenBank/DDBJ databases">
        <title>Novel species isolated from subtropical streams in China.</title>
        <authorList>
            <person name="Lu H."/>
        </authorList>
    </citation>
    <scope>NUCLEOTIDE SEQUENCE [LARGE SCALE GENOMIC DNA]</scope>
    <source>
        <strain evidence="5 6">LX15W</strain>
    </source>
</reference>
<accession>A0ABR6YA00</accession>
<evidence type="ECO:0000259" key="4">
    <source>
        <dbReference type="PROSITE" id="PS50043"/>
    </source>
</evidence>
<dbReference type="InterPro" id="IPR000792">
    <property type="entry name" value="Tscrpt_reg_LuxR_C"/>
</dbReference>
<feature type="domain" description="HTH luxR-type" evidence="4">
    <location>
        <begin position="177"/>
        <end position="239"/>
    </location>
</feature>
<dbReference type="EMBL" id="JACOGA010000006">
    <property type="protein sequence ID" value="MBC3873446.1"/>
    <property type="molecule type" value="Genomic_DNA"/>
</dbReference>
<dbReference type="RefSeq" id="WP_186941486.1">
    <property type="nucleotide sequence ID" value="NZ_JACOGA010000006.1"/>
</dbReference>
<dbReference type="Pfam" id="PF00196">
    <property type="entry name" value="GerE"/>
    <property type="match status" value="1"/>
</dbReference>
<keyword evidence="3" id="KW-0804">Transcription</keyword>
<keyword evidence="6" id="KW-1185">Reference proteome</keyword>
<sequence>MNDLMVLNMIEQLTQVSSKAQLETWVDQCLMTHCSASSILIGYGKMQSEFAMVPYFVSSNFPKSLIKTFDINDPHLAVPMLDEWRHTGTPVIGDLSGDRLHDLLWQTMFRQKGFQKVAVAVNMDRRNGYTTYLCMTDPTVRGVALDTAQFQKHFAIIAPILHNVLSQLEYQQALAKKDDKISKLTPRENEILQWIKEGKTNFEISCILGISFSTIKNHVQKILIKLQVNNRTQAISKYS</sequence>
<dbReference type="SUPFAM" id="SSF46894">
    <property type="entry name" value="C-terminal effector domain of the bipartite response regulators"/>
    <property type="match status" value="1"/>
</dbReference>
<proteinExistence type="predicted"/>
<dbReference type="PROSITE" id="PS50043">
    <property type="entry name" value="HTH_LUXR_2"/>
    <property type="match status" value="1"/>
</dbReference>
<evidence type="ECO:0000313" key="5">
    <source>
        <dbReference type="EMBL" id="MBC3873446.1"/>
    </source>
</evidence>
<keyword evidence="2" id="KW-0238">DNA-binding</keyword>
<evidence type="ECO:0000256" key="2">
    <source>
        <dbReference type="ARBA" id="ARBA00023125"/>
    </source>
</evidence>
<dbReference type="Proteomes" id="UP000624279">
    <property type="component" value="Unassembled WGS sequence"/>
</dbReference>
<dbReference type="InterPro" id="IPR016032">
    <property type="entry name" value="Sig_transdc_resp-reg_C-effctor"/>
</dbReference>
<evidence type="ECO:0000256" key="1">
    <source>
        <dbReference type="ARBA" id="ARBA00023015"/>
    </source>
</evidence>
<dbReference type="PRINTS" id="PR00038">
    <property type="entry name" value="HTHLUXR"/>
</dbReference>
<dbReference type="SMART" id="SM00421">
    <property type="entry name" value="HTH_LUXR"/>
    <property type="match status" value="1"/>
</dbReference>
<protein>
    <recommendedName>
        <fullName evidence="4">HTH luxR-type domain-containing protein</fullName>
    </recommendedName>
</protein>
<dbReference type="PANTHER" id="PTHR44688:SF16">
    <property type="entry name" value="DNA-BINDING TRANSCRIPTIONAL ACTIVATOR DEVR_DOSR"/>
    <property type="match status" value="1"/>
</dbReference>
<dbReference type="PANTHER" id="PTHR44688">
    <property type="entry name" value="DNA-BINDING TRANSCRIPTIONAL ACTIVATOR DEVR_DOSR"/>
    <property type="match status" value="1"/>
</dbReference>
<keyword evidence="1" id="KW-0805">Transcription regulation</keyword>
<evidence type="ECO:0000256" key="3">
    <source>
        <dbReference type="ARBA" id="ARBA00023163"/>
    </source>
</evidence>